<organism evidence="2 3">
    <name type="scientific">Nicotiana sylvestris</name>
    <name type="common">Wood tobacco</name>
    <name type="synonym">South American tobacco</name>
    <dbReference type="NCBI Taxonomy" id="4096"/>
    <lineage>
        <taxon>Eukaryota</taxon>
        <taxon>Viridiplantae</taxon>
        <taxon>Streptophyta</taxon>
        <taxon>Embryophyta</taxon>
        <taxon>Tracheophyta</taxon>
        <taxon>Spermatophyta</taxon>
        <taxon>Magnoliopsida</taxon>
        <taxon>eudicotyledons</taxon>
        <taxon>Gunneridae</taxon>
        <taxon>Pentapetalae</taxon>
        <taxon>asterids</taxon>
        <taxon>lamiids</taxon>
        <taxon>Solanales</taxon>
        <taxon>Solanaceae</taxon>
        <taxon>Nicotianoideae</taxon>
        <taxon>Nicotianeae</taxon>
        <taxon>Nicotiana</taxon>
    </lineage>
</organism>
<dbReference type="InterPro" id="IPR000477">
    <property type="entry name" value="RT_dom"/>
</dbReference>
<dbReference type="PANTHER" id="PTHR24559">
    <property type="entry name" value="TRANSPOSON TY3-I GAG-POL POLYPROTEIN"/>
    <property type="match status" value="1"/>
</dbReference>
<sequence length="443" mass="49743">MTNGEPSMVVKKRSSSDAIAKQEKAKVVMPGLANKPITIIEGARTDPVIIKPGIIQPVSLPENLGTFGLVFKPTIADVKRARKLKQKVWALPKPISRLSRSFVKPGVRKCLVTIVPTRGTPIPAERGAARGGVQGMRGPSYFYAMRSLQSSKASPDVVTRILTVQSHDVYALIDLSSTLLYVTPYVAMEFGIEPEQLHELFSVSTLVGESTMAARMDWHYSCFPKLDCRTRTVRFEFPNEPVIEWKGDDVVPNGVTSIDAKAHTLESLPVVNEFLDVFPDELPGIPQDNEIGFGIDVMLDMKPISIPPYRMASTVLKELKNQLKDLFEKGLSGRVSHLRLTSSLCKEERWGATYLSKIDLRSGYQQLKIREQDIPKIPFRPGYGHFKFLVMSFGIINAPAAFMDLMNRFFKPFLDYFEIVFIDDILVYSRSREDHVDHLRAVL</sequence>
<keyword evidence="2" id="KW-1185">Reference proteome</keyword>
<dbReference type="Gene3D" id="3.30.70.270">
    <property type="match status" value="1"/>
</dbReference>
<name>A0A1U7XMH7_NICSY</name>
<evidence type="ECO:0000259" key="1">
    <source>
        <dbReference type="Pfam" id="PF00078"/>
    </source>
</evidence>
<dbReference type="eggNOG" id="KOG0017">
    <property type="taxonomic scope" value="Eukaryota"/>
</dbReference>
<dbReference type="Pfam" id="PF00078">
    <property type="entry name" value="RVT_1"/>
    <property type="match status" value="1"/>
</dbReference>
<dbReference type="PANTHER" id="PTHR24559:SF444">
    <property type="entry name" value="REVERSE TRANSCRIPTASE DOMAIN-CONTAINING PROTEIN"/>
    <property type="match status" value="1"/>
</dbReference>
<dbReference type="InterPro" id="IPR043502">
    <property type="entry name" value="DNA/RNA_pol_sf"/>
</dbReference>
<proteinExistence type="predicted"/>
<dbReference type="RefSeq" id="XP_009792093.1">
    <property type="nucleotide sequence ID" value="XM_009793791.1"/>
</dbReference>
<dbReference type="Proteomes" id="UP000189701">
    <property type="component" value="Unplaced"/>
</dbReference>
<dbReference type="STRING" id="4096.A0A1U7XMH7"/>
<dbReference type="SUPFAM" id="SSF56672">
    <property type="entry name" value="DNA/RNA polymerases"/>
    <property type="match status" value="1"/>
</dbReference>
<evidence type="ECO:0000313" key="2">
    <source>
        <dbReference type="Proteomes" id="UP000189701"/>
    </source>
</evidence>
<dbReference type="CDD" id="cd01647">
    <property type="entry name" value="RT_LTR"/>
    <property type="match status" value="1"/>
</dbReference>
<dbReference type="InterPro" id="IPR053134">
    <property type="entry name" value="RNA-dir_DNA_polymerase"/>
</dbReference>
<reference evidence="3" key="2">
    <citation type="submission" date="2025-08" db="UniProtKB">
        <authorList>
            <consortium name="RefSeq"/>
        </authorList>
    </citation>
    <scope>IDENTIFICATION</scope>
    <source>
        <tissue evidence="3">Leaf</tissue>
    </source>
</reference>
<gene>
    <name evidence="3" type="primary">LOC104239215</name>
</gene>
<feature type="domain" description="Reverse transcriptase" evidence="1">
    <location>
        <begin position="309"/>
        <end position="442"/>
    </location>
</feature>
<protein>
    <submittedName>
        <fullName evidence="3">Uncharacterized protein LOC104239215</fullName>
    </submittedName>
</protein>
<dbReference type="InterPro" id="IPR043128">
    <property type="entry name" value="Rev_trsase/Diguanyl_cyclase"/>
</dbReference>
<accession>A0A1U7XMH7</accession>
<dbReference type="AlphaFoldDB" id="A0A1U7XMH7"/>
<reference evidence="2" key="1">
    <citation type="journal article" date="2013" name="Genome Biol.">
        <title>Reference genomes and transcriptomes of Nicotiana sylvestris and Nicotiana tomentosiformis.</title>
        <authorList>
            <person name="Sierro N."/>
            <person name="Battey J.N."/>
            <person name="Ouadi S."/>
            <person name="Bovet L."/>
            <person name="Goepfert S."/>
            <person name="Bakaher N."/>
            <person name="Peitsch M.C."/>
            <person name="Ivanov N.V."/>
        </authorList>
    </citation>
    <scope>NUCLEOTIDE SEQUENCE [LARGE SCALE GENOMIC DNA]</scope>
</reference>
<dbReference type="Gene3D" id="3.10.10.10">
    <property type="entry name" value="HIV Type 1 Reverse Transcriptase, subunit A, domain 1"/>
    <property type="match status" value="1"/>
</dbReference>
<evidence type="ECO:0000313" key="3">
    <source>
        <dbReference type="RefSeq" id="XP_009792093.1"/>
    </source>
</evidence>